<dbReference type="EMBL" id="NRGP01000002">
    <property type="protein sequence ID" value="PCC48408.1"/>
    <property type="molecule type" value="Genomic_DNA"/>
</dbReference>
<sequence length="196" mass="21384">MQRLTVVLASTRPGRTGPVISDWFLELARDHPGFDVHLVDLAELGLPLLDEPDHPIRGRYRHDHTRRWSAIVDASDAFVLVTPEYNYGIPAALKNAVDYLYWEWAYKPVGFVSYGMSSAGQNAVAMLRQVLTPLRMTPVAPGVAVPLRELVDEQGALHPTDAMSSVADAMLAELARQAAALAGLRETDSVPDTVAG</sequence>
<name>A0A2A3Z9Z5_BREAU</name>
<dbReference type="InterPro" id="IPR050712">
    <property type="entry name" value="NAD(P)H-dep_reductase"/>
</dbReference>
<dbReference type="RefSeq" id="WP_096161534.1">
    <property type="nucleotide sequence ID" value="NZ_JABUXY010000001.1"/>
</dbReference>
<protein>
    <submittedName>
        <fullName evidence="2">NADPH-dependent FMN reductase</fullName>
    </submittedName>
</protein>
<organism evidence="2 3">
    <name type="scientific">Brevibacterium aurantiacum</name>
    <dbReference type="NCBI Taxonomy" id="273384"/>
    <lineage>
        <taxon>Bacteria</taxon>
        <taxon>Bacillati</taxon>
        <taxon>Actinomycetota</taxon>
        <taxon>Actinomycetes</taxon>
        <taxon>Micrococcales</taxon>
        <taxon>Brevibacteriaceae</taxon>
        <taxon>Brevibacterium</taxon>
    </lineage>
</organism>
<dbReference type="InterPro" id="IPR005025">
    <property type="entry name" value="FMN_Rdtase-like_dom"/>
</dbReference>
<dbReference type="PANTHER" id="PTHR30543:SF21">
    <property type="entry name" value="NAD(P)H-DEPENDENT FMN REDUCTASE LOT6"/>
    <property type="match status" value="1"/>
</dbReference>
<dbReference type="PANTHER" id="PTHR30543">
    <property type="entry name" value="CHROMATE REDUCTASE"/>
    <property type="match status" value="1"/>
</dbReference>
<evidence type="ECO:0000313" key="3">
    <source>
        <dbReference type="Proteomes" id="UP000217564"/>
    </source>
</evidence>
<gene>
    <name evidence="2" type="ORF">CIK64_01590</name>
</gene>
<evidence type="ECO:0000259" key="1">
    <source>
        <dbReference type="Pfam" id="PF03358"/>
    </source>
</evidence>
<dbReference type="InterPro" id="IPR029039">
    <property type="entry name" value="Flavoprotein-like_sf"/>
</dbReference>
<comment type="caution">
    <text evidence="2">The sequence shown here is derived from an EMBL/GenBank/DDBJ whole genome shotgun (WGS) entry which is preliminary data.</text>
</comment>
<proteinExistence type="predicted"/>
<dbReference type="GO" id="GO:0010181">
    <property type="term" value="F:FMN binding"/>
    <property type="evidence" value="ECO:0007669"/>
    <property type="project" value="TreeGrafter"/>
</dbReference>
<reference evidence="2 3" key="1">
    <citation type="journal article" date="2017" name="Elife">
        <title>Extensive horizontal gene transfer in cheese-associated bacteria.</title>
        <authorList>
            <person name="Bonham K.S."/>
            <person name="Wolfe B.E."/>
            <person name="Dutton R.J."/>
        </authorList>
    </citation>
    <scope>NUCLEOTIDE SEQUENCE [LARGE SCALE GENOMIC DNA]</scope>
    <source>
        <strain evidence="2 3">947_7</strain>
    </source>
</reference>
<dbReference type="Proteomes" id="UP000217564">
    <property type="component" value="Unassembled WGS sequence"/>
</dbReference>
<dbReference type="GO" id="GO:0016491">
    <property type="term" value="F:oxidoreductase activity"/>
    <property type="evidence" value="ECO:0007669"/>
    <property type="project" value="InterPro"/>
</dbReference>
<evidence type="ECO:0000313" key="2">
    <source>
        <dbReference type="EMBL" id="PCC48408.1"/>
    </source>
</evidence>
<dbReference type="SUPFAM" id="SSF52218">
    <property type="entry name" value="Flavoproteins"/>
    <property type="match status" value="1"/>
</dbReference>
<accession>A0A2A3Z9Z5</accession>
<feature type="domain" description="NADPH-dependent FMN reductase-like" evidence="1">
    <location>
        <begin position="3"/>
        <end position="145"/>
    </location>
</feature>
<dbReference type="GO" id="GO:0005829">
    <property type="term" value="C:cytosol"/>
    <property type="evidence" value="ECO:0007669"/>
    <property type="project" value="TreeGrafter"/>
</dbReference>
<dbReference type="Pfam" id="PF03358">
    <property type="entry name" value="FMN_red"/>
    <property type="match status" value="1"/>
</dbReference>
<dbReference type="AlphaFoldDB" id="A0A2A3Z9Z5"/>
<dbReference type="Gene3D" id="3.40.50.360">
    <property type="match status" value="1"/>
</dbReference>